<dbReference type="AlphaFoldDB" id="A0A6J6PH56"/>
<dbReference type="Gene3D" id="3.40.430.10">
    <property type="entry name" value="Dihydrofolate Reductase, subunit A"/>
    <property type="match status" value="1"/>
</dbReference>
<name>A0A6J6PH56_9ZZZZ</name>
<dbReference type="SUPFAM" id="SSF53597">
    <property type="entry name" value="Dihydrofolate reductase-like"/>
    <property type="match status" value="1"/>
</dbReference>
<gene>
    <name evidence="2" type="ORF">UFOPK2366_01159</name>
</gene>
<evidence type="ECO:0000259" key="1">
    <source>
        <dbReference type="Pfam" id="PF01872"/>
    </source>
</evidence>
<dbReference type="GO" id="GO:0008703">
    <property type="term" value="F:5-amino-6-(5-phosphoribosylamino)uracil reductase activity"/>
    <property type="evidence" value="ECO:0007669"/>
    <property type="project" value="InterPro"/>
</dbReference>
<dbReference type="InterPro" id="IPR002734">
    <property type="entry name" value="RibDG_C"/>
</dbReference>
<dbReference type="EMBL" id="CAEZXM010000214">
    <property type="protein sequence ID" value="CAB4698831.1"/>
    <property type="molecule type" value="Genomic_DNA"/>
</dbReference>
<dbReference type="Pfam" id="PF01872">
    <property type="entry name" value="RibD_C"/>
    <property type="match status" value="1"/>
</dbReference>
<reference evidence="2" key="1">
    <citation type="submission" date="2020-05" db="EMBL/GenBank/DDBJ databases">
        <authorList>
            <person name="Chiriac C."/>
            <person name="Salcher M."/>
            <person name="Ghai R."/>
            <person name="Kavagutti S V."/>
        </authorList>
    </citation>
    <scope>NUCLEOTIDE SEQUENCE</scope>
</reference>
<feature type="domain" description="Bacterial bifunctional deaminase-reductase C-terminal" evidence="1">
    <location>
        <begin position="11"/>
        <end position="189"/>
    </location>
</feature>
<protein>
    <submittedName>
        <fullName evidence="2">Unannotated protein</fullName>
    </submittedName>
</protein>
<evidence type="ECO:0000313" key="2">
    <source>
        <dbReference type="EMBL" id="CAB4698831.1"/>
    </source>
</evidence>
<sequence length="203" mass="21302">MPRPAISDGRPWVELCMVTSIDGSTVFDGESRGLSSDTDREVLLTLRRFADVVIVGAGTVRSEGYGAPRKPGQRIGVVSRTGAVDASSALFASGAGFLIVPEDAPPSSIESVRVGVGEIDFDAALRSLPGNPAFVHAEGGPTLNGALAAANLIDEINLTTSPQIVGGDGTRLITTAPPMSRRFHLAHLLEDDGFLFSRYLRAD</sequence>
<organism evidence="2">
    <name type="scientific">freshwater metagenome</name>
    <dbReference type="NCBI Taxonomy" id="449393"/>
    <lineage>
        <taxon>unclassified sequences</taxon>
        <taxon>metagenomes</taxon>
        <taxon>ecological metagenomes</taxon>
    </lineage>
</organism>
<proteinExistence type="predicted"/>
<dbReference type="GO" id="GO:0009231">
    <property type="term" value="P:riboflavin biosynthetic process"/>
    <property type="evidence" value="ECO:0007669"/>
    <property type="project" value="InterPro"/>
</dbReference>
<accession>A0A6J6PH56</accession>
<dbReference type="InterPro" id="IPR024072">
    <property type="entry name" value="DHFR-like_dom_sf"/>
</dbReference>